<feature type="region of interest" description="Disordered" evidence="1">
    <location>
        <begin position="1"/>
        <end position="65"/>
    </location>
</feature>
<gene>
    <name evidence="2" type="ORF">PG999_009164</name>
</gene>
<accession>A0AAW0QP01</accession>
<protein>
    <submittedName>
        <fullName evidence="2">Uncharacterized protein</fullName>
    </submittedName>
</protein>
<dbReference type="EMBL" id="JAQQWP010000008">
    <property type="protein sequence ID" value="KAK8105805.1"/>
    <property type="molecule type" value="Genomic_DNA"/>
</dbReference>
<feature type="compositionally biased region" description="Basic residues" evidence="1">
    <location>
        <begin position="270"/>
        <end position="281"/>
    </location>
</feature>
<evidence type="ECO:0000313" key="3">
    <source>
        <dbReference type="Proteomes" id="UP001392437"/>
    </source>
</evidence>
<feature type="compositionally biased region" description="Polar residues" evidence="1">
    <location>
        <begin position="1"/>
        <end position="22"/>
    </location>
</feature>
<comment type="caution">
    <text evidence="2">The sequence shown here is derived from an EMBL/GenBank/DDBJ whole genome shotgun (WGS) entry which is preliminary data.</text>
</comment>
<dbReference type="AlphaFoldDB" id="A0AAW0QP01"/>
<proteinExistence type="predicted"/>
<keyword evidence="3" id="KW-1185">Reference proteome</keyword>
<organism evidence="2 3">
    <name type="scientific">Apiospora kogelbergensis</name>
    <dbReference type="NCBI Taxonomy" id="1337665"/>
    <lineage>
        <taxon>Eukaryota</taxon>
        <taxon>Fungi</taxon>
        <taxon>Dikarya</taxon>
        <taxon>Ascomycota</taxon>
        <taxon>Pezizomycotina</taxon>
        <taxon>Sordariomycetes</taxon>
        <taxon>Xylariomycetidae</taxon>
        <taxon>Amphisphaeriales</taxon>
        <taxon>Apiosporaceae</taxon>
        <taxon>Apiospora</taxon>
    </lineage>
</organism>
<reference evidence="2 3" key="1">
    <citation type="submission" date="2023-01" db="EMBL/GenBank/DDBJ databases">
        <title>Analysis of 21 Apiospora genomes using comparative genomics revels a genus with tremendous synthesis potential of carbohydrate active enzymes and secondary metabolites.</title>
        <authorList>
            <person name="Sorensen T."/>
        </authorList>
    </citation>
    <scope>NUCLEOTIDE SEQUENCE [LARGE SCALE GENOMIC DNA]</scope>
    <source>
        <strain evidence="2 3">CBS 117206</strain>
    </source>
</reference>
<evidence type="ECO:0000313" key="2">
    <source>
        <dbReference type="EMBL" id="KAK8105805.1"/>
    </source>
</evidence>
<feature type="compositionally biased region" description="Low complexity" evidence="1">
    <location>
        <begin position="42"/>
        <end position="54"/>
    </location>
</feature>
<feature type="region of interest" description="Disordered" evidence="1">
    <location>
        <begin position="269"/>
        <end position="293"/>
    </location>
</feature>
<evidence type="ECO:0000256" key="1">
    <source>
        <dbReference type="SAM" id="MobiDB-lite"/>
    </source>
</evidence>
<feature type="compositionally biased region" description="Low complexity" evidence="1">
    <location>
        <begin position="23"/>
        <end position="32"/>
    </location>
</feature>
<name>A0AAW0QP01_9PEZI</name>
<sequence length="328" mass="35402">MSQPGASTAGTAPQWNRSGTDPSASRSDTSSSVEIKLERPSADPAGTAATTDGAQVKKEQWNRNDPLPEGWAYAPFYGKKRGTSHLEKESEDVKGVTINWVCRQPQDAKTKEDDVRATRSIEIILARLGQWLGGFTYVWIVHNPRKPTPNIADGGVTGTPEWSLGVCFGSDADHRMVYGNIFIKVEADNNRVVLSVMGTGGDGLAGRRALDLWVAQGDIPRPFAARETAKPTRKTKKSGVDTDGKTKIIAAKSGKGDSKVLKVKAGGVAKKTKRGKNKGKGKGIEDFSYSSSDSECDGVVRNNNTYFFVQPGKLKVSAQNGKFRLETL</sequence>
<dbReference type="Proteomes" id="UP001392437">
    <property type="component" value="Unassembled WGS sequence"/>
</dbReference>